<organism evidence="1 2">
    <name type="scientific">Diplocarpon coronariae</name>
    <dbReference type="NCBI Taxonomy" id="2795749"/>
    <lineage>
        <taxon>Eukaryota</taxon>
        <taxon>Fungi</taxon>
        <taxon>Dikarya</taxon>
        <taxon>Ascomycota</taxon>
        <taxon>Pezizomycotina</taxon>
        <taxon>Leotiomycetes</taxon>
        <taxon>Helotiales</taxon>
        <taxon>Drepanopezizaceae</taxon>
        <taxon>Diplocarpon</taxon>
    </lineage>
</organism>
<protein>
    <submittedName>
        <fullName evidence="1">Uncharacterized protein</fullName>
    </submittedName>
</protein>
<evidence type="ECO:0000313" key="1">
    <source>
        <dbReference type="EMBL" id="OWP03161.1"/>
    </source>
</evidence>
<comment type="caution">
    <text evidence="1">The sequence shown here is derived from an EMBL/GenBank/DDBJ whole genome shotgun (WGS) entry which is preliminary data.</text>
</comment>
<accession>A0A218Z4Z1</accession>
<proteinExistence type="predicted"/>
<dbReference type="InParanoid" id="A0A218Z4Z1"/>
<gene>
    <name evidence="1" type="ORF">B2J93_7187</name>
</gene>
<name>A0A218Z4Z1_9HELO</name>
<keyword evidence="2" id="KW-1185">Reference proteome</keyword>
<evidence type="ECO:0000313" key="2">
    <source>
        <dbReference type="Proteomes" id="UP000242519"/>
    </source>
</evidence>
<dbReference type="Proteomes" id="UP000242519">
    <property type="component" value="Unassembled WGS sequence"/>
</dbReference>
<sequence>MPSYQNKLDANPIVSFCSPHKDPALSSVSTQLQSIMQRSVVTSGFHPLFKVLHGCGSTKPSQWKSRSFRAVEMYECENLWPDMSLFKRFGALERILATIVFA</sequence>
<dbReference type="AlphaFoldDB" id="A0A218Z4Z1"/>
<dbReference type="EMBL" id="MZNU01000188">
    <property type="protein sequence ID" value="OWP03161.1"/>
    <property type="molecule type" value="Genomic_DNA"/>
</dbReference>
<reference evidence="1 2" key="1">
    <citation type="submission" date="2017-04" db="EMBL/GenBank/DDBJ databases">
        <title>Draft genome sequence of Marssonina coronaria NL1: causal agent of apple blotch.</title>
        <authorList>
            <person name="Cheng Q."/>
        </authorList>
    </citation>
    <scope>NUCLEOTIDE SEQUENCE [LARGE SCALE GENOMIC DNA]</scope>
    <source>
        <strain evidence="1 2">NL1</strain>
    </source>
</reference>